<feature type="transmembrane region" description="Helical" evidence="1">
    <location>
        <begin position="345"/>
        <end position="366"/>
    </location>
</feature>
<keyword evidence="3" id="KW-1185">Reference proteome</keyword>
<dbReference type="AlphaFoldDB" id="A0A4Q1C4B8"/>
<feature type="transmembrane region" description="Helical" evidence="1">
    <location>
        <begin position="205"/>
        <end position="222"/>
    </location>
</feature>
<comment type="caution">
    <text evidence="2">The sequence shown here is derived from an EMBL/GenBank/DDBJ whole genome shotgun (WGS) entry which is preliminary data.</text>
</comment>
<keyword evidence="1" id="KW-0472">Membrane</keyword>
<dbReference type="Proteomes" id="UP000290218">
    <property type="component" value="Unassembled WGS sequence"/>
</dbReference>
<keyword evidence="1" id="KW-0812">Transmembrane</keyword>
<gene>
    <name evidence="2" type="ORF">ESB00_16060</name>
</gene>
<evidence type="ECO:0008006" key="4">
    <source>
        <dbReference type="Google" id="ProtNLM"/>
    </source>
</evidence>
<feature type="transmembrane region" description="Helical" evidence="1">
    <location>
        <begin position="178"/>
        <end position="199"/>
    </location>
</feature>
<accession>A0A4Q1C4B8</accession>
<evidence type="ECO:0000256" key="1">
    <source>
        <dbReference type="SAM" id="Phobius"/>
    </source>
</evidence>
<feature type="transmembrane region" description="Helical" evidence="1">
    <location>
        <begin position="312"/>
        <end position="333"/>
    </location>
</feature>
<proteinExistence type="predicted"/>
<evidence type="ECO:0000313" key="3">
    <source>
        <dbReference type="Proteomes" id="UP000290218"/>
    </source>
</evidence>
<feature type="transmembrane region" description="Helical" evidence="1">
    <location>
        <begin position="234"/>
        <end position="254"/>
    </location>
</feature>
<feature type="transmembrane region" description="Helical" evidence="1">
    <location>
        <begin position="138"/>
        <end position="157"/>
    </location>
</feature>
<dbReference type="RefSeq" id="WP_129048800.1">
    <property type="nucleotide sequence ID" value="NZ_SDHX01000002.1"/>
</dbReference>
<protein>
    <recommendedName>
        <fullName evidence="4">Glycosyltransferase RgtA/B/C/D-like domain-containing protein</fullName>
    </recommendedName>
</protein>
<sequence>MSAPSPARPILWIQTVLVAMVAMLVAAGLFGRWSLEAWNQPHWLEGDPLEVYARVKLAGEQPAATLLGLGSVEALGAPGRADWTGYPVPDRIVFVLTGTLAALTGLMAAVQLMSAAIFGLNAASFFLCARWLRWRWEWAAGLALVFAFCTYNLRWGVTLSFSQTFTLPPLFLLCARCCHRGIALGWASRLLALGLALWLAQGQPYLAYFAGVVSGGALVLGLSRRIPRQRLTPLFWFLGALLTGFLACNARTIIHRFDAAETAPLVRSTSDLKTYALRPLEWLVPPADHRLPALGRIGRAYFDHREGHGEFFYNYLGVVGAVALAWLLGHTVRRMLRRPRRIPDAVLGLLWITAFGLAGGLNTWLGGAGLDIFRAATRIGIYAQVWVLLFLGGSLGRLLQHRIASHALALLLAGLAIWDQTPPLADPSTRQANHARWQEYATFTANLERALPAGAMVFQLPVTAFPESARIGTMPDYEHLLPYLTSRSLRYSYGHLADAPALRWSRHVGRLPGPQLVAALEQVGFAALWIDTRAYPDQATVLLQALRAGGYVEIAPATRPAPIRVFRLNPAPSPRVPDLADPRYQEPWDDPAAQPLLLALAGWHPLEQNQTGRWRWAARAATLGLLTEPAVSQATLRFKIGGPATSVVVVRRGEQELLRTAPGDKIHLLHLSPDSGLTQLTFQLEGATFRPGDHDPRELGFMVENLSVSVP</sequence>
<name>A0A4Q1C4B8_9BACT</name>
<feature type="transmembrane region" description="Helical" evidence="1">
    <location>
        <begin position="92"/>
        <end position="110"/>
    </location>
</feature>
<evidence type="ECO:0000313" key="2">
    <source>
        <dbReference type="EMBL" id="RXK53211.1"/>
    </source>
</evidence>
<keyword evidence="1" id="KW-1133">Transmembrane helix</keyword>
<dbReference type="OrthoDB" id="186539at2"/>
<feature type="transmembrane region" description="Helical" evidence="1">
    <location>
        <begin position="12"/>
        <end position="35"/>
    </location>
</feature>
<dbReference type="EMBL" id="SDHX01000002">
    <property type="protein sequence ID" value="RXK53211.1"/>
    <property type="molecule type" value="Genomic_DNA"/>
</dbReference>
<organism evidence="2 3">
    <name type="scientific">Oleiharenicola lentus</name>
    <dbReference type="NCBI Taxonomy" id="2508720"/>
    <lineage>
        <taxon>Bacteria</taxon>
        <taxon>Pseudomonadati</taxon>
        <taxon>Verrucomicrobiota</taxon>
        <taxon>Opitutia</taxon>
        <taxon>Opitutales</taxon>
        <taxon>Opitutaceae</taxon>
        <taxon>Oleiharenicola</taxon>
    </lineage>
</organism>
<reference evidence="2 3" key="1">
    <citation type="submission" date="2019-01" db="EMBL/GenBank/DDBJ databases">
        <title>Lacunisphaera sp. strain TWA-58.</title>
        <authorList>
            <person name="Chen W.-M."/>
        </authorList>
    </citation>
    <scope>NUCLEOTIDE SEQUENCE [LARGE SCALE GENOMIC DNA]</scope>
    <source>
        <strain evidence="2 3">TWA-58</strain>
    </source>
</reference>